<evidence type="ECO:0000313" key="4">
    <source>
        <dbReference type="EMBL" id="VFK61978.1"/>
    </source>
</evidence>
<dbReference type="Gene3D" id="3.50.50.60">
    <property type="entry name" value="FAD/NAD(P)-binding domain"/>
    <property type="match status" value="1"/>
</dbReference>
<evidence type="ECO:0000313" key="2">
    <source>
        <dbReference type="EMBL" id="VFK46750.1"/>
    </source>
</evidence>
<gene>
    <name evidence="3" type="ORF">BECKTC1821D_GA0114238_10586</name>
    <name evidence="2" type="ORF">BECKTC1821E_GA0114239_10695</name>
    <name evidence="4" type="ORF">BECKTC1821F_GA0114240_10663</name>
</gene>
<dbReference type="GO" id="GO:0016491">
    <property type="term" value="F:oxidoreductase activity"/>
    <property type="evidence" value="ECO:0007669"/>
    <property type="project" value="InterPro"/>
</dbReference>
<accession>A0A450YYZ2</accession>
<feature type="domain" description="FAD/NAD(P)-binding" evidence="1">
    <location>
        <begin position="1"/>
        <end position="59"/>
    </location>
</feature>
<evidence type="ECO:0000259" key="1">
    <source>
        <dbReference type="Pfam" id="PF07992"/>
    </source>
</evidence>
<evidence type="ECO:0000313" key="3">
    <source>
        <dbReference type="EMBL" id="VFK48308.1"/>
    </source>
</evidence>
<organism evidence="2">
    <name type="scientific">Candidatus Kentrum sp. TC</name>
    <dbReference type="NCBI Taxonomy" id="2126339"/>
    <lineage>
        <taxon>Bacteria</taxon>
        <taxon>Pseudomonadati</taxon>
        <taxon>Pseudomonadota</taxon>
        <taxon>Gammaproteobacteria</taxon>
        <taxon>Candidatus Kentrum</taxon>
    </lineage>
</organism>
<dbReference type="EMBL" id="CAADFT010000069">
    <property type="protein sequence ID" value="VFK46750.1"/>
    <property type="molecule type" value="Genomic_DNA"/>
</dbReference>
<dbReference type="AlphaFoldDB" id="A0A450YYZ2"/>
<name>A0A450YYZ2_9GAMM</name>
<dbReference type="EMBL" id="CAADFS010000058">
    <property type="protein sequence ID" value="VFK48308.1"/>
    <property type="molecule type" value="Genomic_DNA"/>
</dbReference>
<dbReference type="EMBL" id="CAADFW010000066">
    <property type="protein sequence ID" value="VFK61978.1"/>
    <property type="molecule type" value="Genomic_DNA"/>
</dbReference>
<proteinExistence type="predicted"/>
<reference evidence="2" key="1">
    <citation type="submission" date="2019-02" db="EMBL/GenBank/DDBJ databases">
        <authorList>
            <person name="Gruber-Vodicka R. H."/>
            <person name="Seah K. B. B."/>
        </authorList>
    </citation>
    <scope>NUCLEOTIDE SEQUENCE</scope>
    <source>
        <strain evidence="3">BECK_BZ123</strain>
        <strain evidence="2">BECK_BZ125</strain>
        <strain evidence="4">BECK_BZ126</strain>
    </source>
</reference>
<dbReference type="SUPFAM" id="SSF51905">
    <property type="entry name" value="FAD/NAD(P)-binding domain"/>
    <property type="match status" value="1"/>
</dbReference>
<dbReference type="InterPro" id="IPR023753">
    <property type="entry name" value="FAD/NAD-binding_dom"/>
</dbReference>
<dbReference type="InterPro" id="IPR036188">
    <property type="entry name" value="FAD/NAD-bd_sf"/>
</dbReference>
<protein>
    <submittedName>
        <fullName evidence="2">Dihydrolipoamide dehydrogenase</fullName>
    </submittedName>
</protein>
<dbReference type="Pfam" id="PF07992">
    <property type="entry name" value="Pyr_redox_2"/>
    <property type="match status" value="1"/>
</dbReference>
<sequence length="74" mass="8339">MELGSVWHRLGSEAVLLEAQDRFLIGADSRIAKEPHKVFKKQGLDIRLGASVKSVEVATAKKGKDNPRRYCRYL</sequence>